<gene>
    <name evidence="1" type="ORF">SAMN02982985_05214</name>
</gene>
<sequence>METTLPDRAAPRPSLPAAALPASAALRAKIGACAYNTSLRHLGTAVGTPHYQDYLCLLHQIVRASIPLMELARSRCDLADPLEARLAQYFTGHIREEGGHADILLADLELAGLDAAQVLARTPAPALAEMVGAQYYWILHHSPLALLGYIAFLEGTPPSPGAIAYWATATGLPPAAFHSLRLHGDADPLHRRELDDFIDSLALDAAGTALVGLSAMQAARLAGDAWLAMTRQWRRAR</sequence>
<evidence type="ECO:0008006" key="3">
    <source>
        <dbReference type="Google" id="ProtNLM"/>
    </source>
</evidence>
<keyword evidence="2" id="KW-1185">Reference proteome</keyword>
<evidence type="ECO:0000313" key="2">
    <source>
        <dbReference type="Proteomes" id="UP000199470"/>
    </source>
</evidence>
<reference evidence="1 2" key="1">
    <citation type="submission" date="2016-10" db="EMBL/GenBank/DDBJ databases">
        <authorList>
            <person name="de Groot N.N."/>
        </authorList>
    </citation>
    <scope>NUCLEOTIDE SEQUENCE [LARGE SCALE GENOMIC DNA]</scope>
    <source>
        <strain evidence="1 2">ATCC 43154</strain>
    </source>
</reference>
<dbReference type="SUPFAM" id="SSF48613">
    <property type="entry name" value="Heme oxygenase-like"/>
    <property type="match status" value="1"/>
</dbReference>
<dbReference type="Pfam" id="PF14518">
    <property type="entry name" value="Haem_oxygenas_2"/>
    <property type="match status" value="1"/>
</dbReference>
<dbReference type="InterPro" id="IPR016084">
    <property type="entry name" value="Haem_Oase-like_multi-hlx"/>
</dbReference>
<dbReference type="AlphaFoldDB" id="A0A1I4THD3"/>
<protein>
    <recommendedName>
        <fullName evidence="3">Iron-containing redox enzyme</fullName>
    </recommendedName>
</protein>
<name>A0A1I4THD3_9BURK</name>
<dbReference type="RefSeq" id="WP_093390615.1">
    <property type="nucleotide sequence ID" value="NZ_FOTW01000031.1"/>
</dbReference>
<proteinExistence type="predicted"/>
<accession>A0A1I4THD3</accession>
<dbReference type="STRING" id="758825.SAMN02982985_05214"/>
<dbReference type="Proteomes" id="UP000199470">
    <property type="component" value="Unassembled WGS sequence"/>
</dbReference>
<organism evidence="1 2">
    <name type="scientific">Rugamonas rubra</name>
    <dbReference type="NCBI Taxonomy" id="758825"/>
    <lineage>
        <taxon>Bacteria</taxon>
        <taxon>Pseudomonadati</taxon>
        <taxon>Pseudomonadota</taxon>
        <taxon>Betaproteobacteria</taxon>
        <taxon>Burkholderiales</taxon>
        <taxon>Oxalobacteraceae</taxon>
        <taxon>Telluria group</taxon>
        <taxon>Rugamonas</taxon>
    </lineage>
</organism>
<evidence type="ECO:0000313" key="1">
    <source>
        <dbReference type="EMBL" id="SFM76124.1"/>
    </source>
</evidence>
<dbReference type="OrthoDB" id="5177824at2"/>
<dbReference type="Gene3D" id="1.20.910.10">
    <property type="entry name" value="Heme oxygenase-like"/>
    <property type="match status" value="1"/>
</dbReference>
<dbReference type="EMBL" id="FOTW01000031">
    <property type="protein sequence ID" value="SFM76124.1"/>
    <property type="molecule type" value="Genomic_DNA"/>
</dbReference>